<sequence length="547" mass="57954">MPTAAFLWITLLFANLYCGATTATFERRFEKGEPLSAQLYATSSAIREAGEASAEEIRAFESRLADACADVDALSTVGGDANARGRAASVCTIAAKLNIVVVAPNSPGYDSEKDIHWSLTSRLLAACFIRPQSTLDVAAVIKIAAYTKSKFAVRSGGHNPNAGFASVDETGVLIDLQDMNALSVDEDAILKAGPGNRWGKIYEFLDAKGLGAQGGRNGDVGVAGYLLGGGMSFFPNLYGLGVDTVVNFKVVLGNATVVNANATSNPDLFVALKGGANNFGIITEFQIQAHTAHQMWYSLEAYAAADYKAVLNATIYAQTEMEKDPKVGLFVNINPGALVIGKFYAEFSDKPAAFAAFDVVAPIATPVPATNGTMHGLVTAISPPGYTPANREPIAVSHGVDLDLYMAIHEQYLLVSASTTSTVSLSYTIQPFGTAGVQAGHARGGNNLGLEAVSQTWHASLVEWTSPEDNTTAHDLVTALGASVEALARQRNSFYPYRFMNDASYVQDPLQSYGLANAEKMRAVSSAYDGGRVFQILQNSGFLLAHL</sequence>
<evidence type="ECO:0000313" key="8">
    <source>
        <dbReference type="Proteomes" id="UP000481861"/>
    </source>
</evidence>
<proteinExistence type="inferred from homology"/>
<keyword evidence="5" id="KW-0732">Signal</keyword>
<evidence type="ECO:0000256" key="3">
    <source>
        <dbReference type="ARBA" id="ARBA00022827"/>
    </source>
</evidence>
<dbReference type="InterPro" id="IPR050416">
    <property type="entry name" value="FAD-linked_Oxidoreductase"/>
</dbReference>
<comment type="similarity">
    <text evidence="1">Belongs to the oxygen-dependent FAD-linked oxidoreductase family.</text>
</comment>
<dbReference type="SUPFAM" id="SSF56176">
    <property type="entry name" value="FAD-binding/transporter-associated domain-like"/>
    <property type="match status" value="1"/>
</dbReference>
<dbReference type="PANTHER" id="PTHR42973:SF54">
    <property type="entry name" value="FAD-BINDING PCMH-TYPE DOMAIN-CONTAINING PROTEIN"/>
    <property type="match status" value="1"/>
</dbReference>
<evidence type="ECO:0000313" key="7">
    <source>
        <dbReference type="EMBL" id="KAF2875657.1"/>
    </source>
</evidence>
<keyword evidence="2" id="KW-0285">Flavoprotein</keyword>
<dbReference type="Pfam" id="PF01565">
    <property type="entry name" value="FAD_binding_4"/>
    <property type="match status" value="1"/>
</dbReference>
<organism evidence="7 8">
    <name type="scientific">Massariosphaeria phaeospora</name>
    <dbReference type="NCBI Taxonomy" id="100035"/>
    <lineage>
        <taxon>Eukaryota</taxon>
        <taxon>Fungi</taxon>
        <taxon>Dikarya</taxon>
        <taxon>Ascomycota</taxon>
        <taxon>Pezizomycotina</taxon>
        <taxon>Dothideomycetes</taxon>
        <taxon>Pleosporomycetidae</taxon>
        <taxon>Pleosporales</taxon>
        <taxon>Pleosporales incertae sedis</taxon>
        <taxon>Massariosphaeria</taxon>
    </lineage>
</organism>
<dbReference type="Gene3D" id="3.30.465.10">
    <property type="match status" value="1"/>
</dbReference>
<feature type="signal peptide" evidence="5">
    <location>
        <begin position="1"/>
        <end position="23"/>
    </location>
</feature>
<gene>
    <name evidence="7" type="ORF">BDV95DRAFT_279578</name>
</gene>
<evidence type="ECO:0000256" key="2">
    <source>
        <dbReference type="ARBA" id="ARBA00022630"/>
    </source>
</evidence>
<accession>A0A7C8IBQ0</accession>
<name>A0A7C8IBQ0_9PLEO</name>
<dbReference type="InterPro" id="IPR036318">
    <property type="entry name" value="FAD-bd_PCMH-like_sf"/>
</dbReference>
<feature type="domain" description="FAD-binding PCMH-type" evidence="6">
    <location>
        <begin position="121"/>
        <end position="292"/>
    </location>
</feature>
<dbReference type="OrthoDB" id="2151789at2759"/>
<dbReference type="EMBL" id="JAADJZ010000004">
    <property type="protein sequence ID" value="KAF2875657.1"/>
    <property type="molecule type" value="Genomic_DNA"/>
</dbReference>
<reference evidence="7 8" key="1">
    <citation type="submission" date="2020-01" db="EMBL/GenBank/DDBJ databases">
        <authorList>
            <consortium name="DOE Joint Genome Institute"/>
            <person name="Haridas S."/>
            <person name="Albert R."/>
            <person name="Binder M."/>
            <person name="Bloem J."/>
            <person name="Labutti K."/>
            <person name="Salamov A."/>
            <person name="Andreopoulos B."/>
            <person name="Baker S.E."/>
            <person name="Barry K."/>
            <person name="Bills G."/>
            <person name="Bluhm B.H."/>
            <person name="Cannon C."/>
            <person name="Castanera R."/>
            <person name="Culley D.E."/>
            <person name="Daum C."/>
            <person name="Ezra D."/>
            <person name="Gonzalez J.B."/>
            <person name="Henrissat B."/>
            <person name="Kuo A."/>
            <person name="Liang C."/>
            <person name="Lipzen A."/>
            <person name="Lutzoni F."/>
            <person name="Magnuson J."/>
            <person name="Mondo S."/>
            <person name="Nolan M."/>
            <person name="Ohm R."/>
            <person name="Pangilinan J."/>
            <person name="Park H.-J.H."/>
            <person name="Ramirez L."/>
            <person name="Alfaro M."/>
            <person name="Sun H."/>
            <person name="Tritt A."/>
            <person name="Yoshinaga Y."/>
            <person name="Zwiers L.-H.L."/>
            <person name="Turgeon B.G."/>
            <person name="Goodwin S.B."/>
            <person name="Spatafora J.W."/>
            <person name="Crous P.W."/>
            <person name="Grigoriev I.V."/>
        </authorList>
    </citation>
    <scope>NUCLEOTIDE SEQUENCE [LARGE SCALE GENOMIC DNA]</scope>
    <source>
        <strain evidence="7 8">CBS 611.86</strain>
    </source>
</reference>
<keyword evidence="8" id="KW-1185">Reference proteome</keyword>
<dbReference type="InterPro" id="IPR016169">
    <property type="entry name" value="FAD-bd_PCMH_sub2"/>
</dbReference>
<dbReference type="PANTHER" id="PTHR42973">
    <property type="entry name" value="BINDING OXIDOREDUCTASE, PUTATIVE (AFU_ORTHOLOGUE AFUA_1G17690)-RELATED"/>
    <property type="match status" value="1"/>
</dbReference>
<dbReference type="GO" id="GO:0016491">
    <property type="term" value="F:oxidoreductase activity"/>
    <property type="evidence" value="ECO:0007669"/>
    <property type="project" value="UniProtKB-KW"/>
</dbReference>
<comment type="caution">
    <text evidence="7">The sequence shown here is derived from an EMBL/GenBank/DDBJ whole genome shotgun (WGS) entry which is preliminary data.</text>
</comment>
<dbReference type="GO" id="GO:0071949">
    <property type="term" value="F:FAD binding"/>
    <property type="evidence" value="ECO:0007669"/>
    <property type="project" value="InterPro"/>
</dbReference>
<dbReference type="PROSITE" id="PS51387">
    <property type="entry name" value="FAD_PCMH"/>
    <property type="match status" value="1"/>
</dbReference>
<dbReference type="Proteomes" id="UP000481861">
    <property type="component" value="Unassembled WGS sequence"/>
</dbReference>
<evidence type="ECO:0000259" key="6">
    <source>
        <dbReference type="PROSITE" id="PS51387"/>
    </source>
</evidence>
<evidence type="ECO:0000256" key="4">
    <source>
        <dbReference type="ARBA" id="ARBA00023002"/>
    </source>
</evidence>
<dbReference type="InterPro" id="IPR016166">
    <property type="entry name" value="FAD-bd_PCMH"/>
</dbReference>
<dbReference type="AlphaFoldDB" id="A0A7C8IBQ0"/>
<dbReference type="InterPro" id="IPR006094">
    <property type="entry name" value="Oxid_FAD_bind_N"/>
</dbReference>
<evidence type="ECO:0000256" key="5">
    <source>
        <dbReference type="SAM" id="SignalP"/>
    </source>
</evidence>
<keyword evidence="3" id="KW-0274">FAD</keyword>
<feature type="chain" id="PRO_5028926068" description="FAD-binding PCMH-type domain-containing protein" evidence="5">
    <location>
        <begin position="24"/>
        <end position="547"/>
    </location>
</feature>
<keyword evidence="4" id="KW-0560">Oxidoreductase</keyword>
<evidence type="ECO:0000256" key="1">
    <source>
        <dbReference type="ARBA" id="ARBA00005466"/>
    </source>
</evidence>
<protein>
    <recommendedName>
        <fullName evidence="6">FAD-binding PCMH-type domain-containing protein</fullName>
    </recommendedName>
</protein>